<dbReference type="EMBL" id="CACVAQ010000309">
    <property type="protein sequence ID" value="CAA6822116.1"/>
    <property type="molecule type" value="Genomic_DNA"/>
</dbReference>
<dbReference type="AlphaFoldDB" id="A0A6S6U3Q0"/>
<name>A0A6S6U3Q0_9BACT</name>
<organism evidence="1">
    <name type="scientific">uncultured Aureispira sp</name>
    <dbReference type="NCBI Taxonomy" id="1331704"/>
    <lineage>
        <taxon>Bacteria</taxon>
        <taxon>Pseudomonadati</taxon>
        <taxon>Bacteroidota</taxon>
        <taxon>Saprospiria</taxon>
        <taxon>Saprospirales</taxon>
        <taxon>Saprospiraceae</taxon>
        <taxon>Aureispira</taxon>
        <taxon>environmental samples</taxon>
    </lineage>
</organism>
<accession>A0A6S6U3Q0</accession>
<sequence>MKITIYKIYSIFIFFETQELEKDVCKTFILFMERSLRI</sequence>
<proteinExistence type="predicted"/>
<evidence type="ECO:0000313" key="1">
    <source>
        <dbReference type="EMBL" id="CAA6822116.1"/>
    </source>
</evidence>
<protein>
    <submittedName>
        <fullName evidence="1">Uncharacterized protein</fullName>
    </submittedName>
</protein>
<reference evidence="1" key="1">
    <citation type="submission" date="2020-01" db="EMBL/GenBank/DDBJ databases">
        <authorList>
            <person name="Meier V. D."/>
            <person name="Meier V D."/>
        </authorList>
    </citation>
    <scope>NUCLEOTIDE SEQUENCE</scope>
    <source>
        <strain evidence="1">HLG_WM_MAG_10</strain>
    </source>
</reference>
<gene>
    <name evidence="1" type="ORF">HELGO_WM46038</name>
</gene>